<dbReference type="InterPro" id="IPR014867">
    <property type="entry name" value="Spore_coat_CotH_CotH2/3/7"/>
</dbReference>
<reference evidence="2 3" key="1">
    <citation type="journal article" date="2023" name="Commun. Biol.">
        <title>Reorganization of the ancestral sex-determining regions during the evolution of trioecy in Pleodorina starrii.</title>
        <authorList>
            <person name="Takahashi K."/>
            <person name="Suzuki S."/>
            <person name="Kawai-Toyooka H."/>
            <person name="Yamamoto K."/>
            <person name="Hamaji T."/>
            <person name="Ootsuki R."/>
            <person name="Yamaguchi H."/>
            <person name="Kawachi M."/>
            <person name="Higashiyama T."/>
            <person name="Nozaki H."/>
        </authorList>
    </citation>
    <scope>NUCLEOTIDE SEQUENCE [LARGE SCALE GENOMIC DNA]</scope>
    <source>
        <strain evidence="2 3">NIES-4479</strain>
    </source>
</reference>
<feature type="compositionally biased region" description="Low complexity" evidence="1">
    <location>
        <begin position="1"/>
        <end position="21"/>
    </location>
</feature>
<gene>
    <name evidence="2" type="primary">PLEST009757</name>
    <name evidence="2" type="ORF">PLESTB_001710500</name>
</gene>
<feature type="compositionally biased region" description="Polar residues" evidence="1">
    <location>
        <begin position="129"/>
        <end position="140"/>
    </location>
</feature>
<dbReference type="EMBL" id="BRXU01000041">
    <property type="protein sequence ID" value="GLC61050.1"/>
    <property type="molecule type" value="Genomic_DNA"/>
</dbReference>
<keyword evidence="3" id="KW-1185">Reference proteome</keyword>
<name>A0A9W6F9T0_9CHLO</name>
<organism evidence="2 3">
    <name type="scientific">Pleodorina starrii</name>
    <dbReference type="NCBI Taxonomy" id="330485"/>
    <lineage>
        <taxon>Eukaryota</taxon>
        <taxon>Viridiplantae</taxon>
        <taxon>Chlorophyta</taxon>
        <taxon>core chlorophytes</taxon>
        <taxon>Chlorophyceae</taxon>
        <taxon>CS clade</taxon>
        <taxon>Chlamydomonadales</taxon>
        <taxon>Volvocaceae</taxon>
        <taxon>Pleodorina</taxon>
    </lineage>
</organism>
<feature type="region of interest" description="Disordered" evidence="1">
    <location>
        <begin position="1"/>
        <end position="32"/>
    </location>
</feature>
<dbReference type="AlphaFoldDB" id="A0A9W6F9T0"/>
<evidence type="ECO:0000256" key="1">
    <source>
        <dbReference type="SAM" id="MobiDB-lite"/>
    </source>
</evidence>
<evidence type="ECO:0000313" key="3">
    <source>
        <dbReference type="Proteomes" id="UP001165080"/>
    </source>
</evidence>
<feature type="compositionally biased region" description="Low complexity" evidence="1">
    <location>
        <begin position="95"/>
        <end position="104"/>
    </location>
</feature>
<evidence type="ECO:0000313" key="2">
    <source>
        <dbReference type="EMBL" id="GLC61050.1"/>
    </source>
</evidence>
<dbReference type="Pfam" id="PF08757">
    <property type="entry name" value="CotH"/>
    <property type="match status" value="2"/>
</dbReference>
<accession>A0A9W6F9T0</accession>
<proteinExistence type="predicted"/>
<feature type="region of interest" description="Disordered" evidence="1">
    <location>
        <begin position="95"/>
        <end position="140"/>
    </location>
</feature>
<protein>
    <submittedName>
        <fullName evidence="2">Uncharacterized protein</fullName>
    </submittedName>
</protein>
<dbReference type="Proteomes" id="UP001165080">
    <property type="component" value="Unassembled WGS sequence"/>
</dbReference>
<comment type="caution">
    <text evidence="2">The sequence shown here is derived from an EMBL/GenBank/DDBJ whole genome shotgun (WGS) entry which is preliminary data.</text>
</comment>
<feature type="region of interest" description="Disordered" evidence="1">
    <location>
        <begin position="736"/>
        <end position="758"/>
    </location>
</feature>
<sequence>MAPAQRPSAAAGPRAAATASRRPPPAAALRQRRRPYLSTAALLAGCGVLLACAALLLALLTPSADAAAAPTTPALSTAATAAATPVGISTAQSPGLPADVAAAPAAPPLAPSRNSREGHSRHSAPASDAPSNMTRGSSSVAKVAMVPTTTAQAELTPPPEMGVSSRNSFRAAAAAAAGGGAAVPSGNNASSGSPSAAASAAGTARRMLLQSSSGGGGGCCNRLGAGSVGFSPGGVPLLLIDTRGIKIESKEASVKANVCSCSPSGGTWDGVPYTDFQAEASIKLRGSSSVQNNKKSYNLKFRAPSPRGGMSKLMVPLLGMPADDEWALYGPETDKTLGMRNVLAYDIFRRMGRWGPRTRFCEVFLLDDGSGSVAPSHYVGVFVATERITVGPERVNIRKMDPDKDLSGGYVLGYENDNIDPDDLTFRPSTSLLNFVMHEPTFEDQALQGGRKSGHPTPREAAALRWITAYVEQMEGALLAGFQQAPALRARAGTLSSQGLTAGLPNGYNGPTTAAAVGGPGGPPPASTGGWGEFIEVGSFIDYFLATELYKNPDGYRGSVYMSKNVGSPIAFGPPWDYNEAFGVCCGYPIEGFDNGGKSWGSSGGSAISAEGWRFNICDQPLWCKADPIDGISQYFRSAWRDSAMRSATGQRWQQLRAGQLSDGVLAGMVDAQTNLIRGAAIRDYDRWAAIRDSPFFKSRQEQWEYEVGQLRSWLLARARWMDGVLADAAQGGWGGGGAAPAPAGGGGSAGGAGGGGGGGGGSVLANASQQVAGRFMSMLFGRRR</sequence>